<dbReference type="AlphaFoldDB" id="A0A072UAD0"/>
<keyword evidence="5 12" id="KW-0238">DNA-binding</keyword>
<feature type="coiled-coil region" evidence="9">
    <location>
        <begin position="130"/>
        <end position="177"/>
    </location>
</feature>
<dbReference type="InterPro" id="IPR036388">
    <property type="entry name" value="WH-like_DNA-bd_sf"/>
</dbReference>
<accession>A0A072UAD0</accession>
<reference evidence="11 14" key="2">
    <citation type="journal article" date="2014" name="BMC Genomics">
        <title>An improved genome release (version Mt4.0) for the model legume Medicago truncatula.</title>
        <authorList>
            <person name="Tang H."/>
            <person name="Krishnakumar V."/>
            <person name="Bidwell S."/>
            <person name="Rosen B."/>
            <person name="Chan A."/>
            <person name="Zhou S."/>
            <person name="Gentzbittel L."/>
            <person name="Childs K.L."/>
            <person name="Yandell M."/>
            <person name="Gundlach H."/>
            <person name="Mayer K.F."/>
            <person name="Schwartz D.C."/>
            <person name="Town C.D."/>
        </authorList>
    </citation>
    <scope>GENOME REANNOTATION</scope>
    <source>
        <strain evidence="11">A17</strain>
        <strain evidence="13 14">cv. Jemalong A17</strain>
    </source>
</reference>
<comment type="subcellular location">
    <subcellularLocation>
        <location evidence="1">Nucleus</location>
    </subcellularLocation>
</comment>
<organism evidence="11 14">
    <name type="scientific">Medicago truncatula</name>
    <name type="common">Barrel medic</name>
    <name type="synonym">Medicago tribuloides</name>
    <dbReference type="NCBI Taxonomy" id="3880"/>
    <lineage>
        <taxon>Eukaryota</taxon>
        <taxon>Viridiplantae</taxon>
        <taxon>Streptophyta</taxon>
        <taxon>Embryophyta</taxon>
        <taxon>Tracheophyta</taxon>
        <taxon>Spermatophyta</taxon>
        <taxon>Magnoliopsida</taxon>
        <taxon>eudicotyledons</taxon>
        <taxon>Gunneridae</taxon>
        <taxon>Pentapetalae</taxon>
        <taxon>rosids</taxon>
        <taxon>fabids</taxon>
        <taxon>Fabales</taxon>
        <taxon>Fabaceae</taxon>
        <taxon>Papilionoideae</taxon>
        <taxon>50 kb inversion clade</taxon>
        <taxon>NPAAA clade</taxon>
        <taxon>Hologalegina</taxon>
        <taxon>IRL clade</taxon>
        <taxon>Trifolieae</taxon>
        <taxon>Medicago</taxon>
    </lineage>
</organism>
<evidence type="ECO:0000256" key="4">
    <source>
        <dbReference type="ARBA" id="ARBA00023016"/>
    </source>
</evidence>
<reference evidence="13" key="3">
    <citation type="submission" date="2015-04" db="UniProtKB">
        <authorList>
            <consortium name="EnsemblPlants"/>
        </authorList>
    </citation>
    <scope>IDENTIFICATION</scope>
    <source>
        <strain evidence="13">cv. Jemalong A17</strain>
    </source>
</reference>
<reference evidence="11 14" key="1">
    <citation type="journal article" date="2011" name="Nature">
        <title>The Medicago genome provides insight into the evolution of rhizobial symbioses.</title>
        <authorList>
            <person name="Young N.D."/>
            <person name="Debelle F."/>
            <person name="Oldroyd G.E."/>
            <person name="Geurts R."/>
            <person name="Cannon S.B."/>
            <person name="Udvardi M.K."/>
            <person name="Benedito V.A."/>
            <person name="Mayer K.F."/>
            <person name="Gouzy J."/>
            <person name="Schoof H."/>
            <person name="Van de Peer Y."/>
            <person name="Proost S."/>
            <person name="Cook D.R."/>
            <person name="Meyers B.C."/>
            <person name="Spannagl M."/>
            <person name="Cheung F."/>
            <person name="De Mita S."/>
            <person name="Krishnakumar V."/>
            <person name="Gundlach H."/>
            <person name="Zhou S."/>
            <person name="Mudge J."/>
            <person name="Bharti A.K."/>
            <person name="Murray J.D."/>
            <person name="Naoumkina M.A."/>
            <person name="Rosen B."/>
            <person name="Silverstein K.A."/>
            <person name="Tang H."/>
            <person name="Rombauts S."/>
            <person name="Zhao P.X."/>
            <person name="Zhou P."/>
            <person name="Barbe V."/>
            <person name="Bardou P."/>
            <person name="Bechner M."/>
            <person name="Bellec A."/>
            <person name="Berger A."/>
            <person name="Berges H."/>
            <person name="Bidwell S."/>
            <person name="Bisseling T."/>
            <person name="Choisne N."/>
            <person name="Couloux A."/>
            <person name="Denny R."/>
            <person name="Deshpande S."/>
            <person name="Dai X."/>
            <person name="Doyle J.J."/>
            <person name="Dudez A.M."/>
            <person name="Farmer A.D."/>
            <person name="Fouteau S."/>
            <person name="Franken C."/>
            <person name="Gibelin C."/>
            <person name="Gish J."/>
            <person name="Goldstein S."/>
            <person name="Gonzalez A.J."/>
            <person name="Green P.J."/>
            <person name="Hallab A."/>
            <person name="Hartog M."/>
            <person name="Hua A."/>
            <person name="Humphray S.J."/>
            <person name="Jeong D.H."/>
            <person name="Jing Y."/>
            <person name="Jocker A."/>
            <person name="Kenton S.M."/>
            <person name="Kim D.J."/>
            <person name="Klee K."/>
            <person name="Lai H."/>
            <person name="Lang C."/>
            <person name="Lin S."/>
            <person name="Macmil S.L."/>
            <person name="Magdelenat G."/>
            <person name="Matthews L."/>
            <person name="McCorrison J."/>
            <person name="Monaghan E.L."/>
            <person name="Mun J.H."/>
            <person name="Najar F.Z."/>
            <person name="Nicholson C."/>
            <person name="Noirot C."/>
            <person name="O'Bleness M."/>
            <person name="Paule C.R."/>
            <person name="Poulain J."/>
            <person name="Prion F."/>
            <person name="Qin B."/>
            <person name="Qu C."/>
            <person name="Retzel E.F."/>
            <person name="Riddle C."/>
            <person name="Sallet E."/>
            <person name="Samain S."/>
            <person name="Samson N."/>
            <person name="Sanders I."/>
            <person name="Saurat O."/>
            <person name="Scarpelli C."/>
            <person name="Schiex T."/>
            <person name="Segurens B."/>
            <person name="Severin A.J."/>
            <person name="Sherrier D.J."/>
            <person name="Shi R."/>
            <person name="Sims S."/>
            <person name="Singer S.R."/>
            <person name="Sinharoy S."/>
            <person name="Sterck L."/>
            <person name="Viollet A."/>
            <person name="Wang B.B."/>
            <person name="Wang K."/>
            <person name="Wang M."/>
            <person name="Wang X."/>
            <person name="Warfsmann J."/>
            <person name="Weissenbach J."/>
            <person name="White D.D."/>
            <person name="White J.D."/>
            <person name="Wiley G.B."/>
            <person name="Wincker P."/>
            <person name="Xing Y."/>
            <person name="Yang L."/>
            <person name="Yao Z."/>
            <person name="Ying F."/>
            <person name="Zhai J."/>
            <person name="Zhou L."/>
            <person name="Zuber A."/>
            <person name="Denarie J."/>
            <person name="Dixon R.A."/>
            <person name="May G.D."/>
            <person name="Schwartz D.C."/>
            <person name="Rogers J."/>
            <person name="Quetier F."/>
            <person name="Town C.D."/>
            <person name="Roe B.A."/>
        </authorList>
    </citation>
    <scope>NUCLEOTIDE SEQUENCE [LARGE SCALE GENOMIC DNA]</scope>
    <source>
        <strain evidence="11">A17</strain>
        <strain evidence="13 14">cv. Jemalong A17</strain>
    </source>
</reference>
<keyword evidence="14" id="KW-1185">Reference proteome</keyword>
<evidence type="ECO:0000256" key="9">
    <source>
        <dbReference type="SAM" id="Coils"/>
    </source>
</evidence>
<dbReference type="HOGENOM" id="CLU_030308_4_0_1"/>
<evidence type="ECO:0000256" key="1">
    <source>
        <dbReference type="ARBA" id="ARBA00004123"/>
    </source>
</evidence>
<evidence type="ECO:0000313" key="15">
    <source>
        <dbReference type="Proteomes" id="UP000265566"/>
    </source>
</evidence>
<evidence type="ECO:0000256" key="7">
    <source>
        <dbReference type="ARBA" id="ARBA00023242"/>
    </source>
</evidence>
<dbReference type="EMBL" id="PSQE01000006">
    <property type="protein sequence ID" value="RHN51298.1"/>
    <property type="molecule type" value="Genomic_DNA"/>
</dbReference>
<dbReference type="InterPro" id="IPR000232">
    <property type="entry name" value="HSF_DNA-bd"/>
</dbReference>
<gene>
    <name evidence="13" type="primary">25496281</name>
    <name evidence="11" type="ordered locus">MTR_6g043060</name>
    <name evidence="12" type="ORF">MtrunA17_Chr6g0467041</name>
</gene>
<evidence type="ECO:0000313" key="14">
    <source>
        <dbReference type="Proteomes" id="UP000002051"/>
    </source>
</evidence>
<dbReference type="GO" id="GO:0043565">
    <property type="term" value="F:sequence-specific DNA binding"/>
    <property type="evidence" value="ECO:0007669"/>
    <property type="project" value="InterPro"/>
</dbReference>
<evidence type="ECO:0000256" key="8">
    <source>
        <dbReference type="ARBA" id="ARBA00061350"/>
    </source>
</evidence>
<dbReference type="SUPFAM" id="SSF46785">
    <property type="entry name" value="Winged helix' DNA-binding domain"/>
    <property type="match status" value="1"/>
</dbReference>
<dbReference type="Proteomes" id="UP000002051">
    <property type="component" value="Chromosome 6"/>
</dbReference>
<keyword evidence="2" id="KW-0597">Phosphoprotein</keyword>
<dbReference type="Proteomes" id="UP000265566">
    <property type="component" value="Chromosome 6"/>
</dbReference>
<evidence type="ECO:0000259" key="10">
    <source>
        <dbReference type="SMART" id="SM00415"/>
    </source>
</evidence>
<dbReference type="PRINTS" id="PR00056">
    <property type="entry name" value="HSFDOMAIN"/>
</dbReference>
<dbReference type="Gramene" id="rna35714">
    <property type="protein sequence ID" value="RHN51298.1"/>
    <property type="gene ID" value="gene35714"/>
</dbReference>
<feature type="domain" description="HSF-type DNA-binding" evidence="10">
    <location>
        <begin position="19"/>
        <end position="112"/>
    </location>
</feature>
<keyword evidence="7" id="KW-0539">Nucleus</keyword>
<evidence type="ECO:0000256" key="2">
    <source>
        <dbReference type="ARBA" id="ARBA00022553"/>
    </source>
</evidence>
<dbReference type="FunFam" id="1.10.10.10:FF:000057">
    <property type="entry name" value="Heat shock transcription factor 1"/>
    <property type="match status" value="1"/>
</dbReference>
<evidence type="ECO:0000256" key="5">
    <source>
        <dbReference type="ARBA" id="ARBA00023125"/>
    </source>
</evidence>
<dbReference type="GO" id="GO:0034605">
    <property type="term" value="P:cellular response to heat"/>
    <property type="evidence" value="ECO:0000318"/>
    <property type="project" value="GO_Central"/>
</dbReference>
<dbReference type="GO" id="GO:0005634">
    <property type="term" value="C:nucleus"/>
    <property type="evidence" value="ECO:0000318"/>
    <property type="project" value="GO_Central"/>
</dbReference>
<dbReference type="GO" id="GO:0003700">
    <property type="term" value="F:DNA-binding transcription factor activity"/>
    <property type="evidence" value="ECO:0000318"/>
    <property type="project" value="GO_Central"/>
</dbReference>
<keyword evidence="3" id="KW-0805">Transcription regulation</keyword>
<proteinExistence type="inferred from homology"/>
<dbReference type="KEGG" id="mtr:25496281"/>
<dbReference type="PaxDb" id="3880-AES62785"/>
<protein>
    <submittedName>
        <fullName evidence="11">Heat shock transcription factor A8</fullName>
    </submittedName>
    <submittedName>
        <fullName evidence="12">Putative transcription factor HSF-type-DNA-binding family</fullName>
    </submittedName>
</protein>
<reference evidence="12" key="5">
    <citation type="journal article" date="2018" name="Nat. Plants">
        <title>Whole-genome landscape of Medicago truncatula symbiotic genes.</title>
        <authorList>
            <person name="Pecrix Y."/>
            <person name="Gamas P."/>
            <person name="Carrere S."/>
        </authorList>
    </citation>
    <scope>NUCLEOTIDE SEQUENCE</scope>
    <source>
        <tissue evidence="12">Leaves</tissue>
    </source>
</reference>
<dbReference type="eggNOG" id="KOG0627">
    <property type="taxonomic scope" value="Eukaryota"/>
</dbReference>
<dbReference type="OrthoDB" id="60033at2759"/>
<dbReference type="EnsemblPlants" id="KEH26043">
    <property type="protein sequence ID" value="KEH26043"/>
    <property type="gene ID" value="MTR_6g043060"/>
</dbReference>
<dbReference type="STRING" id="3880.A0A072UAD0"/>
<name>A0A072UAD0_MEDTR</name>
<keyword evidence="4 11" id="KW-0346">Stress response</keyword>
<evidence type="ECO:0000256" key="3">
    <source>
        <dbReference type="ARBA" id="ARBA00023015"/>
    </source>
</evidence>
<evidence type="ECO:0000313" key="11">
    <source>
        <dbReference type="EMBL" id="KEH26043.1"/>
    </source>
</evidence>
<dbReference type="Pfam" id="PF00447">
    <property type="entry name" value="HSF_DNA-bind"/>
    <property type="match status" value="1"/>
</dbReference>
<dbReference type="PANTHER" id="PTHR10015">
    <property type="entry name" value="HEAT SHOCK TRANSCRIPTION FACTOR"/>
    <property type="match status" value="1"/>
</dbReference>
<evidence type="ECO:0000313" key="13">
    <source>
        <dbReference type="EnsemblPlants" id="KEH26043"/>
    </source>
</evidence>
<dbReference type="SMART" id="SM00415">
    <property type="entry name" value="HSF"/>
    <property type="match status" value="1"/>
</dbReference>
<dbReference type="EMBL" id="CM001222">
    <property type="protein sequence ID" value="KEH26043.1"/>
    <property type="molecule type" value="Genomic_DNA"/>
</dbReference>
<dbReference type="Gene3D" id="1.10.10.10">
    <property type="entry name" value="Winged helix-like DNA-binding domain superfamily/Winged helix DNA-binding domain"/>
    <property type="match status" value="1"/>
</dbReference>
<evidence type="ECO:0000256" key="6">
    <source>
        <dbReference type="ARBA" id="ARBA00023163"/>
    </source>
</evidence>
<dbReference type="InterPro" id="IPR036390">
    <property type="entry name" value="WH_DNA-bd_sf"/>
</dbReference>
<keyword evidence="6" id="KW-0804">Transcription</keyword>
<dbReference type="PANTHER" id="PTHR10015:SF377">
    <property type="entry name" value="HEAT STRESS TRANSCRIPTION FACTOR A-5"/>
    <property type="match status" value="1"/>
</dbReference>
<comment type="similarity">
    <text evidence="8">Belongs to the HSF family. Class A subfamily.</text>
</comment>
<sequence>MNSAPQSSLVAAAGRSGGDMAPFIQKTYDMVDDPTTDEIVSWSSDNKSFIVWNPPEFSRILLPSYFKHNNFSSFIRQLNTYGFRKADPDRWEFANEKFTKDQKHLLKDIHRRKPIHSHSHPPASAIDPERAALEQEIEMLSLEKNALQSKLLSYDYLETEKLQLEDFQRRLDGMEQRQANLQTFFDKALQDSFIVELLSRKIESMDLAADNKKRRLSQVDRIQPVVEGIFLDNPCSFRLEFGNVFYQDISNKLRLELSLADLDMNFISGSTQGSNEDEESLQKNISESKGAGDNVQVEAAARHGANDVFWEQFLTERPCCSDNEEAIST</sequence>
<reference evidence="15" key="4">
    <citation type="journal article" date="2018" name="Nat. Plants">
        <title>Whole-genome landscape of Medicago truncatula symbiotic genes.</title>
        <authorList>
            <person name="Pecrix Y."/>
            <person name="Staton S.E."/>
            <person name="Sallet E."/>
            <person name="Lelandais-Briere C."/>
            <person name="Moreau S."/>
            <person name="Carrere S."/>
            <person name="Blein T."/>
            <person name="Jardinaud M.F."/>
            <person name="Latrasse D."/>
            <person name="Zouine M."/>
            <person name="Zahm M."/>
            <person name="Kreplak J."/>
            <person name="Mayjonade B."/>
            <person name="Satge C."/>
            <person name="Perez M."/>
            <person name="Cauet S."/>
            <person name="Marande W."/>
            <person name="Chantry-Darmon C."/>
            <person name="Lopez-Roques C."/>
            <person name="Bouchez O."/>
            <person name="Berard A."/>
            <person name="Debelle F."/>
            <person name="Munos S."/>
            <person name="Bendahmane A."/>
            <person name="Berges H."/>
            <person name="Niebel A."/>
            <person name="Buitink J."/>
            <person name="Frugier F."/>
            <person name="Benhamed M."/>
            <person name="Crespi M."/>
            <person name="Gouzy J."/>
            <person name="Gamas P."/>
        </authorList>
    </citation>
    <scope>NUCLEOTIDE SEQUENCE [LARGE SCALE GENOMIC DNA]</scope>
    <source>
        <strain evidence="15">cv. Jemalong A17</strain>
    </source>
</reference>
<keyword evidence="9" id="KW-0175">Coiled coil</keyword>
<evidence type="ECO:0000313" key="12">
    <source>
        <dbReference type="EMBL" id="RHN51298.1"/>
    </source>
</evidence>